<evidence type="ECO:0000256" key="7">
    <source>
        <dbReference type="ARBA" id="ARBA00023277"/>
    </source>
</evidence>
<dbReference type="Gene3D" id="3.20.20.80">
    <property type="entry name" value="Glycosidases"/>
    <property type="match status" value="1"/>
</dbReference>
<dbReference type="PANTHER" id="PTHR43576:SF2">
    <property type="entry name" value="INTRACELLULAR EXO-ALPHA-L-ARABINOFURANOSIDASE 2"/>
    <property type="match status" value="1"/>
</dbReference>
<comment type="pathway">
    <text evidence="2">Glycan metabolism.</text>
</comment>
<accession>A0A5D0CKY7</accession>
<dbReference type="OrthoDB" id="9758333at2"/>
<keyword evidence="8" id="KW-0326">Glycosidase</keyword>
<reference evidence="10 11" key="1">
    <citation type="submission" date="2019-08" db="EMBL/GenBank/DDBJ databases">
        <title>Genome sequencing of Paenibacillus faecis DSM 23593(T).</title>
        <authorList>
            <person name="Kook J.-K."/>
            <person name="Park S.-N."/>
            <person name="Lim Y.K."/>
        </authorList>
    </citation>
    <scope>NUCLEOTIDE SEQUENCE [LARGE SCALE GENOMIC DNA]</scope>
    <source>
        <strain evidence="10 11">DSM 23593</strain>
    </source>
</reference>
<dbReference type="InterPro" id="IPR013780">
    <property type="entry name" value="Glyco_hydro_b"/>
</dbReference>
<organism evidence="10 11">
    <name type="scientific">Paenibacillus faecis</name>
    <dbReference type="NCBI Taxonomy" id="862114"/>
    <lineage>
        <taxon>Bacteria</taxon>
        <taxon>Bacillati</taxon>
        <taxon>Bacillota</taxon>
        <taxon>Bacilli</taxon>
        <taxon>Bacillales</taxon>
        <taxon>Paenibacillaceae</taxon>
        <taxon>Paenibacillus</taxon>
    </lineage>
</organism>
<feature type="domain" description="Alpha-L-arabinofuranosidase C-terminal" evidence="9">
    <location>
        <begin position="298"/>
        <end position="490"/>
    </location>
</feature>
<dbReference type="GO" id="GO:0000272">
    <property type="term" value="P:polysaccharide catabolic process"/>
    <property type="evidence" value="ECO:0007669"/>
    <property type="project" value="TreeGrafter"/>
</dbReference>
<dbReference type="Pfam" id="PF22848">
    <property type="entry name" value="ASD1_dom"/>
    <property type="match status" value="1"/>
</dbReference>
<comment type="similarity">
    <text evidence="3">Belongs to the glycosyl hydrolase 51 family.</text>
</comment>
<comment type="subunit">
    <text evidence="4">Homohexamer; trimer of dimers.</text>
</comment>
<gene>
    <name evidence="10" type="ORF">FRY98_26795</name>
</gene>
<dbReference type="GO" id="GO:0046556">
    <property type="term" value="F:alpha-L-arabinofuranosidase activity"/>
    <property type="evidence" value="ECO:0007669"/>
    <property type="project" value="UniProtKB-EC"/>
</dbReference>
<dbReference type="EC" id="3.2.1.55" evidence="5"/>
<dbReference type="PANTHER" id="PTHR43576">
    <property type="entry name" value="ALPHA-L-ARABINOFURANOSIDASE C-RELATED"/>
    <property type="match status" value="1"/>
</dbReference>
<evidence type="ECO:0000256" key="1">
    <source>
        <dbReference type="ARBA" id="ARBA00001462"/>
    </source>
</evidence>
<dbReference type="InterPro" id="IPR055235">
    <property type="entry name" value="ASD1_cat"/>
</dbReference>
<dbReference type="GO" id="GO:0046373">
    <property type="term" value="P:L-arabinose metabolic process"/>
    <property type="evidence" value="ECO:0007669"/>
    <property type="project" value="InterPro"/>
</dbReference>
<dbReference type="RefSeq" id="WP_148457768.1">
    <property type="nucleotide sequence ID" value="NZ_VSDO01000006.1"/>
</dbReference>
<dbReference type="InterPro" id="IPR017853">
    <property type="entry name" value="GH"/>
</dbReference>
<proteinExistence type="inferred from homology"/>
<dbReference type="SUPFAM" id="SSF51011">
    <property type="entry name" value="Glycosyl hydrolase domain"/>
    <property type="match status" value="1"/>
</dbReference>
<evidence type="ECO:0000256" key="8">
    <source>
        <dbReference type="ARBA" id="ARBA00023295"/>
    </source>
</evidence>
<evidence type="ECO:0000256" key="4">
    <source>
        <dbReference type="ARBA" id="ARBA00011165"/>
    </source>
</evidence>
<evidence type="ECO:0000313" key="11">
    <source>
        <dbReference type="Proteomes" id="UP000325218"/>
    </source>
</evidence>
<evidence type="ECO:0000256" key="2">
    <source>
        <dbReference type="ARBA" id="ARBA00004881"/>
    </source>
</evidence>
<evidence type="ECO:0000256" key="5">
    <source>
        <dbReference type="ARBA" id="ARBA00012670"/>
    </source>
</evidence>
<name>A0A5D0CKY7_9BACL</name>
<comment type="caution">
    <text evidence="10">The sequence shown here is derived from an EMBL/GenBank/DDBJ whole genome shotgun (WGS) entry which is preliminary data.</text>
</comment>
<evidence type="ECO:0000256" key="3">
    <source>
        <dbReference type="ARBA" id="ARBA00007186"/>
    </source>
</evidence>
<comment type="catalytic activity">
    <reaction evidence="1">
        <text>Hydrolysis of terminal non-reducing alpha-L-arabinofuranoside residues in alpha-L-arabinosides.</text>
        <dbReference type="EC" id="3.2.1.55"/>
    </reaction>
</comment>
<dbReference type="AlphaFoldDB" id="A0A5D0CKY7"/>
<keyword evidence="6" id="KW-0378">Hydrolase</keyword>
<dbReference type="Pfam" id="PF06964">
    <property type="entry name" value="Alpha-L-AF_C"/>
    <property type="match status" value="1"/>
</dbReference>
<dbReference type="Proteomes" id="UP000325218">
    <property type="component" value="Unassembled WGS sequence"/>
</dbReference>
<dbReference type="SUPFAM" id="SSF51445">
    <property type="entry name" value="(Trans)glycosidases"/>
    <property type="match status" value="1"/>
</dbReference>
<dbReference type="Gene3D" id="2.60.40.1180">
    <property type="entry name" value="Golgi alpha-mannosidase II"/>
    <property type="match status" value="1"/>
</dbReference>
<evidence type="ECO:0000256" key="6">
    <source>
        <dbReference type="ARBA" id="ARBA00022801"/>
    </source>
</evidence>
<sequence>MIVTLKGILNADQGRGKINRHIYGHFSEHLGRCIYEGIWVGEDSSIPNTNGIRNDVVKALKNIKIPVLRWPGGCFADEYHWKDGIGPKENRKRMINTHWGGVVENNHFGTHEFMELCAQLECEPYINGNVGSGTVQEMSEWVEYLTFGGVSPMSELRAQNGRKEPWSVTYFGVGNENWGCGGNMRPEYYADLYRRYQTYVRNYDGNKIHRIACGPNVDDYNWMEVLMREAGRFMDAITLHYYTLPNDNWQDKGAATGFDENAWFSTLKKALRMDELITRHSTIMDKYDPEGRVGLIVDEWGTWYNVEPGTNPGFLYQQNTIRDALVAGLTFNIFHKHSGRVRMANIAQTVNVLQAVILTEGEKMILTPTYHVFDMYKVHQDAESLDLALETGSYRMGGEEIPAVTATASRDAAGNIHISFCNLQHQAEGKVELALRGLVSGDVAITGTTLTGDKWDAHNTFDQPENVKPRTFDDFAEEDGKLAVTLPPMSVTTLKLAVKG</sequence>
<dbReference type="EMBL" id="VSDO01000006">
    <property type="protein sequence ID" value="TYA10200.1"/>
    <property type="molecule type" value="Genomic_DNA"/>
</dbReference>
<protein>
    <recommendedName>
        <fullName evidence="5">non-reducing end alpha-L-arabinofuranosidase</fullName>
        <ecNumber evidence="5">3.2.1.55</ecNumber>
    </recommendedName>
</protein>
<evidence type="ECO:0000313" key="10">
    <source>
        <dbReference type="EMBL" id="TYA10200.1"/>
    </source>
</evidence>
<keyword evidence="7" id="KW-0119">Carbohydrate metabolism</keyword>
<evidence type="ECO:0000259" key="9">
    <source>
        <dbReference type="SMART" id="SM00813"/>
    </source>
</evidence>
<dbReference type="InterPro" id="IPR010720">
    <property type="entry name" value="Alpha-L-AF_C"/>
</dbReference>
<dbReference type="SMART" id="SM00813">
    <property type="entry name" value="Alpha-L-AF_C"/>
    <property type="match status" value="1"/>
</dbReference>
<keyword evidence="11" id="KW-1185">Reference proteome</keyword>